<evidence type="ECO:0000313" key="3">
    <source>
        <dbReference type="Proteomes" id="UP000228593"/>
    </source>
</evidence>
<comment type="caution">
    <text evidence="2">The sequence shown here is derived from an EMBL/GenBank/DDBJ whole genome shotgun (WGS) entry which is preliminary data.</text>
</comment>
<dbReference type="OrthoDB" id="5985722at2"/>
<feature type="transmembrane region" description="Helical" evidence="1">
    <location>
        <begin position="90"/>
        <end position="113"/>
    </location>
</feature>
<organism evidence="2 3">
    <name type="scientific">Massilia psychrophila</name>
    <dbReference type="NCBI Taxonomy" id="1603353"/>
    <lineage>
        <taxon>Bacteria</taxon>
        <taxon>Pseudomonadati</taxon>
        <taxon>Pseudomonadota</taxon>
        <taxon>Betaproteobacteria</taxon>
        <taxon>Burkholderiales</taxon>
        <taxon>Oxalobacteraceae</taxon>
        <taxon>Telluria group</taxon>
        <taxon>Massilia</taxon>
    </lineage>
</organism>
<keyword evidence="1" id="KW-0472">Membrane</keyword>
<dbReference type="EMBL" id="PDOB01000057">
    <property type="protein sequence ID" value="PIL37905.1"/>
    <property type="molecule type" value="Genomic_DNA"/>
</dbReference>
<evidence type="ECO:0008006" key="4">
    <source>
        <dbReference type="Google" id="ProtNLM"/>
    </source>
</evidence>
<feature type="transmembrane region" description="Helical" evidence="1">
    <location>
        <begin position="119"/>
        <end position="143"/>
    </location>
</feature>
<dbReference type="Proteomes" id="UP000228593">
    <property type="component" value="Unassembled WGS sequence"/>
</dbReference>
<name>A0A2G8SVU5_9BURK</name>
<reference evidence="2 3" key="1">
    <citation type="submission" date="2017-10" db="EMBL/GenBank/DDBJ databases">
        <title>Massilia psychrophilum sp. nov., a novel purple-pigmented bacterium isolated from Tianshan glacier, Xinjiang Municipality, China.</title>
        <authorList>
            <person name="Wang H."/>
        </authorList>
    </citation>
    <scope>NUCLEOTIDE SEQUENCE [LARGE SCALE GENOMIC DNA]</scope>
    <source>
        <strain evidence="2 3">JCM 30813</strain>
    </source>
</reference>
<keyword evidence="1" id="KW-1133">Transmembrane helix</keyword>
<sequence>MKWLMGFFAAVHAVVAALFVGVSLMLLLIAIKTGWSAVGAAPQVAAEAIIETIGLLAVAVVALQIAQTIIEEEVIRNVQISAPTRVRRYLSRFLVVVVVALAVEGMVATFKALHEKPELLPHAATILISVGILLIGWGAFIWFNRVAEVLEPEAMKQAQQEDEKLE</sequence>
<keyword evidence="1" id="KW-0812">Transmembrane</keyword>
<evidence type="ECO:0000256" key="1">
    <source>
        <dbReference type="SAM" id="Phobius"/>
    </source>
</evidence>
<proteinExistence type="predicted"/>
<evidence type="ECO:0000313" key="2">
    <source>
        <dbReference type="EMBL" id="PIL37905.1"/>
    </source>
</evidence>
<accession>A0A2G8SVU5</accession>
<dbReference type="AlphaFoldDB" id="A0A2G8SVU5"/>
<feature type="transmembrane region" description="Helical" evidence="1">
    <location>
        <begin position="7"/>
        <end position="29"/>
    </location>
</feature>
<feature type="transmembrane region" description="Helical" evidence="1">
    <location>
        <begin position="49"/>
        <end position="70"/>
    </location>
</feature>
<keyword evidence="3" id="KW-1185">Reference proteome</keyword>
<gene>
    <name evidence="2" type="ORF">CR103_20835</name>
</gene>
<dbReference type="RefSeq" id="WP_099917837.1">
    <property type="nucleotide sequence ID" value="NZ_BMHS01000029.1"/>
</dbReference>
<protein>
    <recommendedName>
        <fullName evidence="4">GNAT family acetyltransferase</fullName>
    </recommendedName>
</protein>